<dbReference type="InterPro" id="IPR036271">
    <property type="entry name" value="Tet_transcr_reg_TetR-rel_C_sf"/>
</dbReference>
<comment type="caution">
    <text evidence="4">The sequence shown here is derived from an EMBL/GenBank/DDBJ whole genome shotgun (WGS) entry which is preliminary data.</text>
</comment>
<evidence type="ECO:0000256" key="1">
    <source>
        <dbReference type="ARBA" id="ARBA00023125"/>
    </source>
</evidence>
<dbReference type="InterPro" id="IPR001647">
    <property type="entry name" value="HTH_TetR"/>
</dbReference>
<protein>
    <submittedName>
        <fullName evidence="4">HTH-type transcriptional regulator RutR</fullName>
    </submittedName>
</protein>
<organism evidence="4 5">
    <name type="scientific">Amantichitinum ursilacus</name>
    <dbReference type="NCBI Taxonomy" id="857265"/>
    <lineage>
        <taxon>Bacteria</taxon>
        <taxon>Pseudomonadati</taxon>
        <taxon>Pseudomonadota</taxon>
        <taxon>Betaproteobacteria</taxon>
        <taxon>Neisseriales</taxon>
        <taxon>Chitinibacteraceae</taxon>
        <taxon>Amantichitinum</taxon>
    </lineage>
</organism>
<dbReference type="STRING" id="857265.WG78_04755"/>
<dbReference type="GO" id="GO:0003700">
    <property type="term" value="F:DNA-binding transcription factor activity"/>
    <property type="evidence" value="ECO:0007669"/>
    <property type="project" value="TreeGrafter"/>
</dbReference>
<evidence type="ECO:0000313" key="5">
    <source>
        <dbReference type="Proteomes" id="UP000037939"/>
    </source>
</evidence>
<dbReference type="Gene3D" id="1.10.357.10">
    <property type="entry name" value="Tetracycline Repressor, domain 2"/>
    <property type="match status" value="1"/>
</dbReference>
<evidence type="ECO:0000313" key="4">
    <source>
        <dbReference type="EMBL" id="KPC54854.1"/>
    </source>
</evidence>
<keyword evidence="5" id="KW-1185">Reference proteome</keyword>
<evidence type="ECO:0000259" key="3">
    <source>
        <dbReference type="PROSITE" id="PS50977"/>
    </source>
</evidence>
<dbReference type="PATRIC" id="fig|857265.3.peg.975"/>
<name>A0A0N0XKS6_9NEIS</name>
<feature type="DNA-binding region" description="H-T-H motif" evidence="2">
    <location>
        <begin position="38"/>
        <end position="57"/>
    </location>
</feature>
<dbReference type="PANTHER" id="PTHR30055:SF196">
    <property type="entry name" value="HTH-TYPE TRANSCRIPTIONAL REGULATOR RUTR"/>
    <property type="match status" value="1"/>
</dbReference>
<dbReference type="InterPro" id="IPR050109">
    <property type="entry name" value="HTH-type_TetR-like_transc_reg"/>
</dbReference>
<dbReference type="Proteomes" id="UP000037939">
    <property type="component" value="Unassembled WGS sequence"/>
</dbReference>
<dbReference type="PRINTS" id="PR00455">
    <property type="entry name" value="HTHTETR"/>
</dbReference>
<dbReference type="EMBL" id="LAQT01000002">
    <property type="protein sequence ID" value="KPC54854.1"/>
    <property type="molecule type" value="Genomic_DNA"/>
</dbReference>
<dbReference type="InterPro" id="IPR009057">
    <property type="entry name" value="Homeodomain-like_sf"/>
</dbReference>
<keyword evidence="1 2" id="KW-0238">DNA-binding</keyword>
<dbReference type="GO" id="GO:0045892">
    <property type="term" value="P:negative regulation of DNA-templated transcription"/>
    <property type="evidence" value="ECO:0007669"/>
    <property type="project" value="InterPro"/>
</dbReference>
<feature type="domain" description="HTH tetR-type" evidence="3">
    <location>
        <begin position="15"/>
        <end position="75"/>
    </location>
</feature>
<dbReference type="SUPFAM" id="SSF46689">
    <property type="entry name" value="Homeodomain-like"/>
    <property type="match status" value="1"/>
</dbReference>
<gene>
    <name evidence="4" type="primary">rutR</name>
    <name evidence="4" type="ORF">WG78_04755</name>
</gene>
<accession>A0A0N0XKS6</accession>
<evidence type="ECO:0000256" key="2">
    <source>
        <dbReference type="PROSITE-ProRule" id="PRU00335"/>
    </source>
</evidence>
<proteinExistence type="predicted"/>
<reference evidence="4 5" key="1">
    <citation type="submission" date="2015-07" db="EMBL/GenBank/DDBJ databases">
        <title>Draft genome sequence of the Amantichitinum ursilacus IGB-41, a new chitin-degrading bacterium.</title>
        <authorList>
            <person name="Kirstahler P."/>
            <person name="Guenther M."/>
            <person name="Grumaz C."/>
            <person name="Rupp S."/>
            <person name="Zibek S."/>
            <person name="Sohn K."/>
        </authorList>
    </citation>
    <scope>NUCLEOTIDE SEQUENCE [LARGE SCALE GENOMIC DNA]</scope>
    <source>
        <strain evidence="4 5">IGB-41</strain>
    </source>
</reference>
<dbReference type="Pfam" id="PF08362">
    <property type="entry name" value="TetR_C_3"/>
    <property type="match status" value="1"/>
</dbReference>
<dbReference type="SUPFAM" id="SSF48498">
    <property type="entry name" value="Tetracyclin repressor-like, C-terminal domain"/>
    <property type="match status" value="1"/>
</dbReference>
<dbReference type="Pfam" id="PF00440">
    <property type="entry name" value="TetR_N"/>
    <property type="match status" value="1"/>
</dbReference>
<sequence>MPTAATASAVTAARTNPVAALLESAEDVFATRGLEGATTGLIAERAGVPKATLHYHFRTKEVLYKHVLQDVFKEWLQASESFNQTDDPAEAIAGYVRTKMELARRRPKGSKIWALEMIAGAPHLREMMLQEVKPWFQDRVARIEHWVAAGRIAPVHGETLMFLIWATTQHYADFETQIRMVTDTSRLTKAWFERATEEVTALVLRAVGLEAAAVSDAA</sequence>
<dbReference type="Gene3D" id="1.10.10.60">
    <property type="entry name" value="Homeodomain-like"/>
    <property type="match status" value="1"/>
</dbReference>
<dbReference type="AlphaFoldDB" id="A0A0N0XKS6"/>
<dbReference type="RefSeq" id="WP_053936618.1">
    <property type="nucleotide sequence ID" value="NZ_LAQT01000002.1"/>
</dbReference>
<dbReference type="PROSITE" id="PS50977">
    <property type="entry name" value="HTH_TETR_2"/>
    <property type="match status" value="1"/>
</dbReference>
<dbReference type="PANTHER" id="PTHR30055">
    <property type="entry name" value="HTH-TYPE TRANSCRIPTIONAL REGULATOR RUTR"/>
    <property type="match status" value="1"/>
</dbReference>
<dbReference type="InterPro" id="IPR013573">
    <property type="entry name" value="Tscrpt_reg_YcdC_C"/>
</dbReference>
<dbReference type="GO" id="GO:0000976">
    <property type="term" value="F:transcription cis-regulatory region binding"/>
    <property type="evidence" value="ECO:0007669"/>
    <property type="project" value="TreeGrafter"/>
</dbReference>
<dbReference type="OrthoDB" id="2356263at2"/>